<name>A0A9P5X6X0_9AGAR</name>
<dbReference type="PANTHER" id="PTHR14381">
    <property type="entry name" value="DACTYLIN"/>
    <property type="match status" value="1"/>
</dbReference>
<dbReference type="InterPro" id="IPR052301">
    <property type="entry name" value="SCF_F-box/WD-repeat"/>
</dbReference>
<dbReference type="PROSITE" id="PS50181">
    <property type="entry name" value="FBOX"/>
    <property type="match status" value="1"/>
</dbReference>
<dbReference type="Pfam" id="PF12937">
    <property type="entry name" value="F-box-like"/>
    <property type="match status" value="1"/>
</dbReference>
<sequence>MSKLRRPSFLLLPPELLLEIFMYLDYRSLIDIRSTCRWFYNATNSRHLWRSLASDVQSSLAPAVRLDGYSSEELMQWTLRSLRARACLNSSGPLRFHSRIVAYKAARANKAVLLPGGRWFFSVHDNGSAFMVDLDQEQPQPRLLFTNTSHGRPLEESCTWIDGESLLPSFRVAVYSWEMEANRKTRICIYRIDSAGEDHNTPFVVTRLSTIWENPHRAKRYASALSAKYFVHYIIQDGNGAECVGELRLYWYSREAGALASAVSDKLVRPTWPSQLFFLPGERIGFITYDFIDVFSIKYDVDTATLSLISIHHVPHPQNPRHFSPPFIGTTQTYLVSIYEENLRRIIIDHDATLPPVVEEAGKVMLDEDIPDRAWFGPTACVLLRRSFNKPVFDVATYEFHAPPGAARISCREHFQSYDPPNSQPKGILAFDETVGRIVFLGRSGGGHLVMDLI</sequence>
<reference evidence="2" key="1">
    <citation type="submission" date="2020-11" db="EMBL/GenBank/DDBJ databases">
        <authorList>
            <consortium name="DOE Joint Genome Institute"/>
            <person name="Ahrendt S."/>
            <person name="Riley R."/>
            <person name="Andreopoulos W."/>
            <person name="Labutti K."/>
            <person name="Pangilinan J."/>
            <person name="Ruiz-Duenas F.J."/>
            <person name="Barrasa J.M."/>
            <person name="Sanchez-Garcia M."/>
            <person name="Camarero S."/>
            <person name="Miyauchi S."/>
            <person name="Serrano A."/>
            <person name="Linde D."/>
            <person name="Babiker R."/>
            <person name="Drula E."/>
            <person name="Ayuso-Fernandez I."/>
            <person name="Pacheco R."/>
            <person name="Padilla G."/>
            <person name="Ferreira P."/>
            <person name="Barriuso J."/>
            <person name="Kellner H."/>
            <person name="Castanera R."/>
            <person name="Alfaro M."/>
            <person name="Ramirez L."/>
            <person name="Pisabarro A.G."/>
            <person name="Kuo A."/>
            <person name="Tritt A."/>
            <person name="Lipzen A."/>
            <person name="He G."/>
            <person name="Yan M."/>
            <person name="Ng V."/>
            <person name="Cullen D."/>
            <person name="Martin F."/>
            <person name="Rosso M.-N."/>
            <person name="Henrissat B."/>
            <person name="Hibbett D."/>
            <person name="Martinez A.T."/>
            <person name="Grigoriev I.V."/>
        </authorList>
    </citation>
    <scope>NUCLEOTIDE SEQUENCE</scope>
    <source>
        <strain evidence="2">MF-IS2</strain>
    </source>
</reference>
<dbReference type="Proteomes" id="UP000807342">
    <property type="component" value="Unassembled WGS sequence"/>
</dbReference>
<feature type="domain" description="F-box" evidence="1">
    <location>
        <begin position="6"/>
        <end position="52"/>
    </location>
</feature>
<evidence type="ECO:0000313" key="2">
    <source>
        <dbReference type="EMBL" id="KAF9443911.1"/>
    </source>
</evidence>
<dbReference type="InterPro" id="IPR001810">
    <property type="entry name" value="F-box_dom"/>
</dbReference>
<dbReference type="SUPFAM" id="SSF81383">
    <property type="entry name" value="F-box domain"/>
    <property type="match status" value="1"/>
</dbReference>
<protein>
    <recommendedName>
        <fullName evidence="1">F-box domain-containing protein</fullName>
    </recommendedName>
</protein>
<evidence type="ECO:0000259" key="1">
    <source>
        <dbReference type="PROSITE" id="PS50181"/>
    </source>
</evidence>
<dbReference type="AlphaFoldDB" id="A0A9P5X6X0"/>
<dbReference type="GO" id="GO:0019005">
    <property type="term" value="C:SCF ubiquitin ligase complex"/>
    <property type="evidence" value="ECO:0007669"/>
    <property type="project" value="TreeGrafter"/>
</dbReference>
<comment type="caution">
    <text evidence="2">The sequence shown here is derived from an EMBL/GenBank/DDBJ whole genome shotgun (WGS) entry which is preliminary data.</text>
</comment>
<proteinExistence type="predicted"/>
<dbReference type="EMBL" id="MU151423">
    <property type="protein sequence ID" value="KAF9443911.1"/>
    <property type="molecule type" value="Genomic_DNA"/>
</dbReference>
<organism evidence="2 3">
    <name type="scientific">Macrolepiota fuliginosa MF-IS2</name>
    <dbReference type="NCBI Taxonomy" id="1400762"/>
    <lineage>
        <taxon>Eukaryota</taxon>
        <taxon>Fungi</taxon>
        <taxon>Dikarya</taxon>
        <taxon>Basidiomycota</taxon>
        <taxon>Agaricomycotina</taxon>
        <taxon>Agaricomycetes</taxon>
        <taxon>Agaricomycetidae</taxon>
        <taxon>Agaricales</taxon>
        <taxon>Agaricineae</taxon>
        <taxon>Agaricaceae</taxon>
        <taxon>Macrolepiota</taxon>
    </lineage>
</organism>
<keyword evidence="3" id="KW-1185">Reference proteome</keyword>
<dbReference type="Gene3D" id="1.20.1280.50">
    <property type="match status" value="1"/>
</dbReference>
<evidence type="ECO:0000313" key="3">
    <source>
        <dbReference type="Proteomes" id="UP000807342"/>
    </source>
</evidence>
<dbReference type="PANTHER" id="PTHR14381:SF1">
    <property type="entry name" value="F-BOX_WD REPEAT-CONTAINING PROTEIN 4"/>
    <property type="match status" value="1"/>
</dbReference>
<dbReference type="InterPro" id="IPR036047">
    <property type="entry name" value="F-box-like_dom_sf"/>
</dbReference>
<dbReference type="SMART" id="SM00256">
    <property type="entry name" value="FBOX"/>
    <property type="match status" value="1"/>
</dbReference>
<accession>A0A9P5X6X0</accession>
<gene>
    <name evidence="2" type="ORF">P691DRAFT_808163</name>
</gene>
<dbReference type="OrthoDB" id="3131759at2759"/>
<dbReference type="GO" id="GO:0031146">
    <property type="term" value="P:SCF-dependent proteasomal ubiquitin-dependent protein catabolic process"/>
    <property type="evidence" value="ECO:0007669"/>
    <property type="project" value="TreeGrafter"/>
</dbReference>